<feature type="signal peptide" evidence="2">
    <location>
        <begin position="1"/>
        <end position="23"/>
    </location>
</feature>
<evidence type="ECO:0000256" key="2">
    <source>
        <dbReference type="SAM" id="SignalP"/>
    </source>
</evidence>
<dbReference type="Proteomes" id="UP000295066">
    <property type="component" value="Unassembled WGS sequence"/>
</dbReference>
<protein>
    <submittedName>
        <fullName evidence="4">Peptidyl-prolyl cis-trans isomerase C</fullName>
    </submittedName>
</protein>
<gene>
    <name evidence="4" type="ORF">C8D99_10222</name>
</gene>
<keyword evidence="1 4" id="KW-0413">Isomerase</keyword>
<dbReference type="GO" id="GO:0003755">
    <property type="term" value="F:peptidyl-prolyl cis-trans isomerase activity"/>
    <property type="evidence" value="ECO:0007669"/>
    <property type="project" value="UniProtKB-KW"/>
</dbReference>
<comment type="caution">
    <text evidence="4">The sequence shown here is derived from an EMBL/GenBank/DDBJ whole genome shotgun (WGS) entry which is preliminary data.</text>
</comment>
<dbReference type="Gene3D" id="3.10.50.40">
    <property type="match status" value="1"/>
</dbReference>
<reference evidence="4 5" key="1">
    <citation type="submission" date="2019-03" db="EMBL/GenBank/DDBJ databases">
        <title>Genomic Encyclopedia of Type Strains, Phase IV (KMG-IV): sequencing the most valuable type-strain genomes for metagenomic binning, comparative biology and taxonomic classification.</title>
        <authorList>
            <person name="Goeker M."/>
        </authorList>
    </citation>
    <scope>NUCLEOTIDE SEQUENCE [LARGE SCALE GENOMIC DNA]</scope>
    <source>
        <strain evidence="4 5">DSM 25964</strain>
    </source>
</reference>
<keyword evidence="5" id="KW-1185">Reference proteome</keyword>
<dbReference type="PROSITE" id="PS01096">
    <property type="entry name" value="PPIC_PPIASE_1"/>
    <property type="match status" value="1"/>
</dbReference>
<keyword evidence="2" id="KW-0732">Signal</keyword>
<proteinExistence type="predicted"/>
<dbReference type="PANTHER" id="PTHR47245:SF2">
    <property type="entry name" value="PEPTIDYL-PROLYL CIS-TRANS ISOMERASE HP_0175-RELATED"/>
    <property type="match status" value="1"/>
</dbReference>
<keyword evidence="1" id="KW-0697">Rotamase</keyword>
<organism evidence="4 5">
    <name type="scientific">Aminivibrio pyruvatiphilus</name>
    <dbReference type="NCBI Taxonomy" id="1005740"/>
    <lineage>
        <taxon>Bacteria</taxon>
        <taxon>Thermotogati</taxon>
        <taxon>Synergistota</taxon>
        <taxon>Synergistia</taxon>
        <taxon>Synergistales</taxon>
        <taxon>Aminobacteriaceae</taxon>
        <taxon>Aminivibrio</taxon>
    </lineage>
</organism>
<dbReference type="InterPro" id="IPR023058">
    <property type="entry name" value="PPIase_PpiC_CS"/>
</dbReference>
<dbReference type="InterPro" id="IPR050245">
    <property type="entry name" value="PrsA_foldase"/>
</dbReference>
<evidence type="ECO:0000259" key="3">
    <source>
        <dbReference type="PROSITE" id="PS50198"/>
    </source>
</evidence>
<accession>A0A4V3HH11</accession>
<dbReference type="Pfam" id="PF00639">
    <property type="entry name" value="Rotamase"/>
    <property type="match status" value="1"/>
</dbReference>
<dbReference type="AlphaFoldDB" id="A0A4V3HH11"/>
<name>A0A4V3HH11_9BACT</name>
<feature type="domain" description="PpiC" evidence="3">
    <location>
        <begin position="159"/>
        <end position="249"/>
    </location>
</feature>
<dbReference type="InterPro" id="IPR000297">
    <property type="entry name" value="PPIase_PpiC"/>
</dbReference>
<dbReference type="PANTHER" id="PTHR47245">
    <property type="entry name" value="PEPTIDYLPROLYL ISOMERASE"/>
    <property type="match status" value="1"/>
</dbReference>
<dbReference type="InterPro" id="IPR046357">
    <property type="entry name" value="PPIase_dom_sf"/>
</dbReference>
<evidence type="ECO:0000256" key="1">
    <source>
        <dbReference type="PROSITE-ProRule" id="PRU00278"/>
    </source>
</evidence>
<evidence type="ECO:0000313" key="5">
    <source>
        <dbReference type="Proteomes" id="UP000295066"/>
    </source>
</evidence>
<feature type="chain" id="PRO_5020517255" evidence="2">
    <location>
        <begin position="24"/>
        <end position="315"/>
    </location>
</feature>
<dbReference type="PROSITE" id="PS50198">
    <property type="entry name" value="PPIC_PPIASE_2"/>
    <property type="match status" value="1"/>
</dbReference>
<dbReference type="SUPFAM" id="SSF54534">
    <property type="entry name" value="FKBP-like"/>
    <property type="match status" value="1"/>
</dbReference>
<dbReference type="EMBL" id="SORI01000002">
    <property type="protein sequence ID" value="TDY63041.1"/>
    <property type="molecule type" value="Genomic_DNA"/>
</dbReference>
<evidence type="ECO:0000313" key="4">
    <source>
        <dbReference type="EMBL" id="TDY63041.1"/>
    </source>
</evidence>
<sequence length="315" mass="35357">MKVFRTLSSALLVLLLLVFAAGAETAKTGDPAPEVKAAPSEAKAPADPLTVMARVGETEIRLKDVREILGRLDPQRAAMYDNEMGHRAILEEMVNMELFLLLGRELEVEKDPGFVEMLESVKKDIIRRFAIDRVMKDVKVTPEEIAEFYEKNTENFTVPESVRASHILVSGDQEMEKVREDLKAGMSFEDAAKKHSVCPSKEQGGDLGYFSKGQMVKEFEDAAFAMKVGDVSAEPVKTQFGLHLIKLVEKKDASVRPLEEVKAELVEALENDKKGKIYQDELARLREKYKVEIVGEKKEETKEEVKEEKAREAGK</sequence>
<dbReference type="RefSeq" id="WP_166669956.1">
    <property type="nucleotide sequence ID" value="NZ_SORI01000002.1"/>
</dbReference>